<dbReference type="GO" id="GO:0016887">
    <property type="term" value="F:ATP hydrolysis activity"/>
    <property type="evidence" value="ECO:0007669"/>
    <property type="project" value="InterPro"/>
</dbReference>
<feature type="region of interest" description="Disordered" evidence="5">
    <location>
        <begin position="235"/>
        <end position="262"/>
    </location>
</feature>
<dbReference type="AlphaFoldDB" id="A0A699Z4M5"/>
<dbReference type="SUPFAM" id="SSF48334">
    <property type="entry name" value="DNA repair protein MutS, domain III"/>
    <property type="match status" value="1"/>
</dbReference>
<proteinExistence type="predicted"/>
<keyword evidence="1" id="KW-0547">Nucleotide-binding</keyword>
<evidence type="ECO:0000313" key="7">
    <source>
        <dbReference type="EMBL" id="GFH10392.1"/>
    </source>
</evidence>
<dbReference type="PANTHER" id="PTHR48466">
    <property type="entry name" value="OS10G0509000 PROTEIN-RELATED"/>
    <property type="match status" value="1"/>
</dbReference>
<dbReference type="GO" id="GO:0140664">
    <property type="term" value="F:ATP-dependent DNA damage sensor activity"/>
    <property type="evidence" value="ECO:0007669"/>
    <property type="project" value="InterPro"/>
</dbReference>
<keyword evidence="2" id="KW-0067">ATP-binding</keyword>
<feature type="coiled-coil region" evidence="4">
    <location>
        <begin position="483"/>
        <end position="530"/>
    </location>
</feature>
<dbReference type="Pfam" id="PF00488">
    <property type="entry name" value="MutS_V"/>
    <property type="match status" value="1"/>
</dbReference>
<dbReference type="PROSITE" id="PS00486">
    <property type="entry name" value="DNA_MISMATCH_REPAIR_2"/>
    <property type="match status" value="1"/>
</dbReference>
<dbReference type="GO" id="GO:0045910">
    <property type="term" value="P:negative regulation of DNA recombination"/>
    <property type="evidence" value="ECO:0007669"/>
    <property type="project" value="InterPro"/>
</dbReference>
<dbReference type="GO" id="GO:0005524">
    <property type="term" value="F:ATP binding"/>
    <property type="evidence" value="ECO:0007669"/>
    <property type="project" value="UniProtKB-KW"/>
</dbReference>
<dbReference type="Gene3D" id="3.40.50.300">
    <property type="entry name" value="P-loop containing nucleotide triphosphate hydrolases"/>
    <property type="match status" value="1"/>
</dbReference>
<accession>A0A699Z4M5</accession>
<protein>
    <submittedName>
        <fullName evidence="7">DNA_MISMATCH_REPAIR_2 domain-containing protein</fullName>
    </submittedName>
</protein>
<dbReference type="SMART" id="SM00534">
    <property type="entry name" value="MUTSac"/>
    <property type="match status" value="1"/>
</dbReference>
<dbReference type="InterPro" id="IPR027417">
    <property type="entry name" value="P-loop_NTPase"/>
</dbReference>
<dbReference type="SUPFAM" id="SSF52540">
    <property type="entry name" value="P-loop containing nucleoside triphosphate hydrolases"/>
    <property type="match status" value="1"/>
</dbReference>
<dbReference type="SMART" id="SM00382">
    <property type="entry name" value="AAA"/>
    <property type="match status" value="1"/>
</dbReference>
<dbReference type="Proteomes" id="UP000485058">
    <property type="component" value="Unassembled WGS sequence"/>
</dbReference>
<evidence type="ECO:0000256" key="4">
    <source>
        <dbReference type="SAM" id="Coils"/>
    </source>
</evidence>
<dbReference type="GO" id="GO:0006298">
    <property type="term" value="P:mismatch repair"/>
    <property type="evidence" value="ECO:0007669"/>
    <property type="project" value="InterPro"/>
</dbReference>
<dbReference type="EMBL" id="BLLF01000311">
    <property type="protein sequence ID" value="GFH10392.1"/>
    <property type="molecule type" value="Genomic_DNA"/>
</dbReference>
<sequence>MLLRHFSAHCAPLSLPTPHTPLTLCASQLGSVADEASEALAKVRGQRRDVNARLRSAMEELARTLHDKGASDSRNLSIMRNRLCVGLKAGRKGELPKGSVKLGASQTGATQYYEPTFAIPLNNEAALLAEREEEEERRVLVLLSQMRVAEIQQLQEAVVELDVVAARAGHARWLSGVRPDLVTTLMAGHDERPLLSVPGALHPVLLERVLGHSLPQPPAADEKLFERNYAAAPAWELPRPSSPSPPAPDSASRPGLAPRPLDLRVPAGKRVVAITGPNTGGKTVTLKTVGLLVLMAKAGLFLPMESSNPPGPSCSAQIPPAKPCIAWFGSVLADIGDTQSLQQNLSTFSGHVKRIQQVLATARPDSLVLLDEVGSGTDPVEGAALARAILDHLASRVALTLATTHHAELKHAVDEDSKFTNVSMEFDVASLEPTYRLMWGTAGASNALDIAQTLGFDSAVLVEAREVARSTLASQGERSARMAATAASLMEQLEDATAELNETRARRQAGEAAAQQLQEELRELAAAEAKLKVW</sequence>
<feature type="coiled-coil region" evidence="4">
    <location>
        <begin position="33"/>
        <end position="60"/>
    </location>
</feature>
<dbReference type="InterPro" id="IPR005747">
    <property type="entry name" value="MutS2"/>
</dbReference>
<dbReference type="NCBIfam" id="TIGR01069">
    <property type="entry name" value="mutS2"/>
    <property type="match status" value="1"/>
</dbReference>
<evidence type="ECO:0000256" key="1">
    <source>
        <dbReference type="ARBA" id="ARBA00022741"/>
    </source>
</evidence>
<dbReference type="InterPro" id="IPR045076">
    <property type="entry name" value="MutS"/>
</dbReference>
<keyword evidence="8" id="KW-1185">Reference proteome</keyword>
<dbReference type="PANTHER" id="PTHR48466:SF2">
    <property type="entry name" value="OS10G0509000 PROTEIN"/>
    <property type="match status" value="1"/>
</dbReference>
<dbReference type="InterPro" id="IPR000432">
    <property type="entry name" value="DNA_mismatch_repair_MutS_C"/>
</dbReference>
<organism evidence="7 8">
    <name type="scientific">Haematococcus lacustris</name>
    <name type="common">Green alga</name>
    <name type="synonym">Haematococcus pluvialis</name>
    <dbReference type="NCBI Taxonomy" id="44745"/>
    <lineage>
        <taxon>Eukaryota</taxon>
        <taxon>Viridiplantae</taxon>
        <taxon>Chlorophyta</taxon>
        <taxon>core chlorophytes</taxon>
        <taxon>Chlorophyceae</taxon>
        <taxon>CS clade</taxon>
        <taxon>Chlamydomonadales</taxon>
        <taxon>Haematococcaceae</taxon>
        <taxon>Haematococcus</taxon>
    </lineage>
</organism>
<dbReference type="GO" id="GO:0030983">
    <property type="term" value="F:mismatched DNA binding"/>
    <property type="evidence" value="ECO:0007669"/>
    <property type="project" value="InterPro"/>
</dbReference>
<keyword evidence="4" id="KW-0175">Coiled coil</keyword>
<evidence type="ECO:0000259" key="6">
    <source>
        <dbReference type="PROSITE" id="PS00486"/>
    </source>
</evidence>
<evidence type="ECO:0000313" key="8">
    <source>
        <dbReference type="Proteomes" id="UP000485058"/>
    </source>
</evidence>
<evidence type="ECO:0000256" key="5">
    <source>
        <dbReference type="SAM" id="MobiDB-lite"/>
    </source>
</evidence>
<comment type="caution">
    <text evidence="7">The sequence shown here is derived from an EMBL/GenBank/DDBJ whole genome shotgun (WGS) entry which is preliminary data.</text>
</comment>
<reference evidence="7 8" key="1">
    <citation type="submission" date="2020-02" db="EMBL/GenBank/DDBJ databases">
        <title>Draft genome sequence of Haematococcus lacustris strain NIES-144.</title>
        <authorList>
            <person name="Morimoto D."/>
            <person name="Nakagawa S."/>
            <person name="Yoshida T."/>
            <person name="Sawayama S."/>
        </authorList>
    </citation>
    <scope>NUCLEOTIDE SEQUENCE [LARGE SCALE GENOMIC DNA]</scope>
    <source>
        <strain evidence="7 8">NIES-144</strain>
    </source>
</reference>
<name>A0A699Z4M5_HAELA</name>
<dbReference type="InterPro" id="IPR003593">
    <property type="entry name" value="AAA+_ATPase"/>
</dbReference>
<dbReference type="GO" id="GO:0004519">
    <property type="term" value="F:endonuclease activity"/>
    <property type="evidence" value="ECO:0007669"/>
    <property type="project" value="InterPro"/>
</dbReference>
<keyword evidence="3" id="KW-0238">DNA-binding</keyword>
<dbReference type="InterPro" id="IPR036187">
    <property type="entry name" value="DNA_mismatch_repair_MutS_sf"/>
</dbReference>
<feature type="domain" description="DNA mismatch repair proteins mutS family" evidence="6">
    <location>
        <begin position="366"/>
        <end position="382"/>
    </location>
</feature>
<evidence type="ECO:0000256" key="3">
    <source>
        <dbReference type="ARBA" id="ARBA00023125"/>
    </source>
</evidence>
<evidence type="ECO:0000256" key="2">
    <source>
        <dbReference type="ARBA" id="ARBA00022840"/>
    </source>
</evidence>
<gene>
    <name evidence="7" type="ORF">HaLaN_05698</name>
</gene>